<name>A0AAD7XNB2_9STRA</name>
<evidence type="ECO:0000313" key="4">
    <source>
        <dbReference type="Proteomes" id="UP001230188"/>
    </source>
</evidence>
<dbReference type="CDD" id="cd00298">
    <property type="entry name" value="ACD_sHsps_p23-like"/>
    <property type="match status" value="1"/>
</dbReference>
<dbReference type="EMBL" id="JAQMWT010000390">
    <property type="protein sequence ID" value="KAJ8602130.1"/>
    <property type="molecule type" value="Genomic_DNA"/>
</dbReference>
<keyword evidence="4" id="KW-1185">Reference proteome</keyword>
<dbReference type="PROSITE" id="PS51203">
    <property type="entry name" value="CS"/>
    <property type="match status" value="2"/>
</dbReference>
<dbReference type="InterPro" id="IPR007052">
    <property type="entry name" value="CS_dom"/>
</dbReference>
<dbReference type="SUPFAM" id="SSF49764">
    <property type="entry name" value="HSP20-like chaperones"/>
    <property type="match status" value="2"/>
</dbReference>
<sequence>MSSSSSSEFYASKMPKTAEEAMAMIWDKPMEVREYEREQFRSLVEAGTPVSRAQLSNCYAWTQSKQSVTVVVWLQGSLEETHVEVTEPAHIKVQTEGYPAVIDGDFAYEIDPSQDMDSVAWERLDIICFKIFKKREERWERLFRDGTRGLRAADFPGTEWDDELTLFVEMPKFATRDDVFVDVDSTRLRIECAGCAPFERHFRWASSTATWCFGKGRVEVSIDGDLPTKLEYFKKNGEAASCREDADLQAQVPDYDAARRGMFVEEEDGMLTRIVAEMMAKMDYGERGLPTILSGVAQNMFSYIQRERDLYAFDDTPEASDPETIFDWWNNDQKHLDWCASVGREPPDDDDDDDDEPVVQVLDDDPPPELPLPPGGMLGTAPVKLETAAAPVPRALRRTPLTDYAWDSDNAGKSTVKLYLDFEDNDIRATFGETELTVTSRTQVFTAKLANPINPDASSFKRKKKGTVVLSLKKATPQQPWHSLIRADD</sequence>
<accession>A0AAD7XNB2</accession>
<reference evidence="3" key="1">
    <citation type="submission" date="2023-01" db="EMBL/GenBank/DDBJ databases">
        <title>Metagenome sequencing of chrysophaentin producing Chrysophaeum taylorii.</title>
        <authorList>
            <person name="Davison J."/>
            <person name="Bewley C."/>
        </authorList>
    </citation>
    <scope>NUCLEOTIDE SEQUENCE</scope>
    <source>
        <strain evidence="3">NIES-1699</strain>
    </source>
</reference>
<feature type="region of interest" description="Disordered" evidence="1">
    <location>
        <begin position="339"/>
        <end position="373"/>
    </location>
</feature>
<evidence type="ECO:0000313" key="3">
    <source>
        <dbReference type="EMBL" id="KAJ8602130.1"/>
    </source>
</evidence>
<feature type="domain" description="CS" evidence="2">
    <location>
        <begin position="54"/>
        <end position="143"/>
    </location>
</feature>
<dbReference type="InterPro" id="IPR008978">
    <property type="entry name" value="HSP20-like_chaperone"/>
</dbReference>
<dbReference type="Pfam" id="PF04969">
    <property type="entry name" value="CS"/>
    <property type="match status" value="2"/>
</dbReference>
<feature type="domain" description="CS" evidence="2">
    <location>
        <begin position="399"/>
        <end position="485"/>
    </location>
</feature>
<proteinExistence type="predicted"/>
<dbReference type="AlphaFoldDB" id="A0AAD7XNB2"/>
<gene>
    <name evidence="3" type="ORF">CTAYLR_001640</name>
</gene>
<organism evidence="3 4">
    <name type="scientific">Chrysophaeum taylorii</name>
    <dbReference type="NCBI Taxonomy" id="2483200"/>
    <lineage>
        <taxon>Eukaryota</taxon>
        <taxon>Sar</taxon>
        <taxon>Stramenopiles</taxon>
        <taxon>Ochrophyta</taxon>
        <taxon>Pelagophyceae</taxon>
        <taxon>Pelagomonadales</taxon>
        <taxon>Pelagomonadaceae</taxon>
        <taxon>Chrysophaeum</taxon>
    </lineage>
</organism>
<dbReference type="Gene3D" id="2.60.40.790">
    <property type="match status" value="2"/>
</dbReference>
<feature type="compositionally biased region" description="Acidic residues" evidence="1">
    <location>
        <begin position="347"/>
        <end position="367"/>
    </location>
</feature>
<evidence type="ECO:0000259" key="2">
    <source>
        <dbReference type="PROSITE" id="PS51203"/>
    </source>
</evidence>
<protein>
    <recommendedName>
        <fullName evidence="2">CS domain-containing protein</fullName>
    </recommendedName>
</protein>
<evidence type="ECO:0000256" key="1">
    <source>
        <dbReference type="SAM" id="MobiDB-lite"/>
    </source>
</evidence>
<dbReference type="Proteomes" id="UP001230188">
    <property type="component" value="Unassembled WGS sequence"/>
</dbReference>
<comment type="caution">
    <text evidence="3">The sequence shown here is derived from an EMBL/GenBank/DDBJ whole genome shotgun (WGS) entry which is preliminary data.</text>
</comment>